<dbReference type="GO" id="GO:0004252">
    <property type="term" value="F:serine-type endopeptidase activity"/>
    <property type="evidence" value="ECO:0007669"/>
    <property type="project" value="InterPro"/>
</dbReference>
<evidence type="ECO:0000313" key="5">
    <source>
        <dbReference type="Proteomes" id="UP000191672"/>
    </source>
</evidence>
<evidence type="ECO:0000256" key="1">
    <source>
        <dbReference type="ARBA" id="ARBA00007664"/>
    </source>
</evidence>
<dbReference type="PROSITE" id="PS00672">
    <property type="entry name" value="V8_HIS"/>
    <property type="match status" value="1"/>
</dbReference>
<keyword evidence="5" id="KW-1185">Reference proteome</keyword>
<dbReference type="EMBL" id="MDYN01000008">
    <property type="protein sequence ID" value="OQD86157.1"/>
    <property type="molecule type" value="Genomic_DNA"/>
</dbReference>
<dbReference type="PANTHER" id="PTHR24276:SF98">
    <property type="entry name" value="FI18310P1-RELATED"/>
    <property type="match status" value="1"/>
</dbReference>
<dbReference type="Proteomes" id="UP000191672">
    <property type="component" value="Unassembled WGS sequence"/>
</dbReference>
<dbReference type="Gene3D" id="2.40.10.10">
    <property type="entry name" value="Trypsin-like serine proteases"/>
    <property type="match status" value="1"/>
</dbReference>
<feature type="domain" description="Peptidase S1" evidence="3">
    <location>
        <begin position="51"/>
        <end position="289"/>
    </location>
</feature>
<dbReference type="InterPro" id="IPR001254">
    <property type="entry name" value="Trypsin_dom"/>
</dbReference>
<dbReference type="InterPro" id="IPR050430">
    <property type="entry name" value="Peptidase_S1"/>
</dbReference>
<dbReference type="PRINTS" id="PR00722">
    <property type="entry name" value="CHYMOTRYPSIN"/>
</dbReference>
<dbReference type="PANTHER" id="PTHR24276">
    <property type="entry name" value="POLYSERASE-RELATED"/>
    <property type="match status" value="1"/>
</dbReference>
<dbReference type="InterPro" id="IPR043504">
    <property type="entry name" value="Peptidase_S1_PA_chymotrypsin"/>
</dbReference>
<comment type="caution">
    <text evidence="4">The sequence shown here is derived from an EMBL/GenBank/DDBJ whole genome shotgun (WGS) entry which is preliminary data.</text>
</comment>
<dbReference type="SMART" id="SM00020">
    <property type="entry name" value="Tryp_SPc"/>
    <property type="match status" value="1"/>
</dbReference>
<dbReference type="InterPro" id="IPR009003">
    <property type="entry name" value="Peptidase_S1_PA"/>
</dbReference>
<dbReference type="SUPFAM" id="SSF50494">
    <property type="entry name" value="Trypsin-like serine proteases"/>
    <property type="match status" value="1"/>
</dbReference>
<sequence length="289" mass="30803">MPIDDLPRDVVFRFSFAFSFRQTPSSFTLNMRITNAFALTGLTLSTSVNAIVNGTEATALDYPSIAGLYSSSWFGDSLICSGVVVGEYTVLTTAHCVDGSSASNLKVRVGTADRTTGGALIPISKVTSHPFYSSSTMDYDYAVLHMAQSALEVSGVAAALLPSTDDATGDDYPLRIAGWGMEASSSKTLPTSLHHVNMVSVEQSKCNDLWADDNPITKNMMCFQPDVPLAPGTSVCNSDEGGPIVDETGQTVFGMVSYFAKDCSASPRPNVGSNLNDQSAKDWIKNMIK</sequence>
<comment type="similarity">
    <text evidence="1">Belongs to the peptidase S1 family.</text>
</comment>
<protein>
    <recommendedName>
        <fullName evidence="3">Peptidase S1 domain-containing protein</fullName>
    </recommendedName>
</protein>
<dbReference type="AlphaFoldDB" id="A0A1V6QAX8"/>
<gene>
    <name evidence="4" type="ORF">PENANT_c008G02176</name>
</gene>
<proteinExistence type="inferred from homology"/>
<dbReference type="STRING" id="416450.A0A1V6QAX8"/>
<dbReference type="PROSITE" id="PS50240">
    <property type="entry name" value="TRYPSIN_DOM"/>
    <property type="match status" value="1"/>
</dbReference>
<dbReference type="CDD" id="cd00190">
    <property type="entry name" value="Tryp_SPc"/>
    <property type="match status" value="1"/>
</dbReference>
<evidence type="ECO:0000313" key="4">
    <source>
        <dbReference type="EMBL" id="OQD86157.1"/>
    </source>
</evidence>
<dbReference type="Pfam" id="PF00089">
    <property type="entry name" value="Trypsin"/>
    <property type="match status" value="1"/>
</dbReference>
<organism evidence="4 5">
    <name type="scientific">Penicillium antarcticum</name>
    <dbReference type="NCBI Taxonomy" id="416450"/>
    <lineage>
        <taxon>Eukaryota</taxon>
        <taxon>Fungi</taxon>
        <taxon>Dikarya</taxon>
        <taxon>Ascomycota</taxon>
        <taxon>Pezizomycotina</taxon>
        <taxon>Eurotiomycetes</taxon>
        <taxon>Eurotiomycetidae</taxon>
        <taxon>Eurotiales</taxon>
        <taxon>Aspergillaceae</taxon>
        <taxon>Penicillium</taxon>
    </lineage>
</organism>
<reference evidence="5" key="1">
    <citation type="journal article" date="2017" name="Nat. Microbiol.">
        <title>Global analysis of biosynthetic gene clusters reveals vast potential of secondary metabolite production in Penicillium species.</title>
        <authorList>
            <person name="Nielsen J.C."/>
            <person name="Grijseels S."/>
            <person name="Prigent S."/>
            <person name="Ji B."/>
            <person name="Dainat J."/>
            <person name="Nielsen K.F."/>
            <person name="Frisvad J.C."/>
            <person name="Workman M."/>
            <person name="Nielsen J."/>
        </authorList>
    </citation>
    <scope>NUCLEOTIDE SEQUENCE [LARGE SCALE GENOMIC DNA]</scope>
    <source>
        <strain evidence="5">IBT 31811</strain>
    </source>
</reference>
<accession>A0A1V6QAX8</accession>
<evidence type="ECO:0000256" key="2">
    <source>
        <dbReference type="ARBA" id="ARBA00023157"/>
    </source>
</evidence>
<dbReference type="GO" id="GO:0006508">
    <property type="term" value="P:proteolysis"/>
    <property type="evidence" value="ECO:0007669"/>
    <property type="project" value="InterPro"/>
</dbReference>
<keyword evidence="2" id="KW-1015">Disulfide bond</keyword>
<dbReference type="InterPro" id="IPR028301">
    <property type="entry name" value="V8_his_AS"/>
</dbReference>
<dbReference type="InterPro" id="IPR001314">
    <property type="entry name" value="Peptidase_S1A"/>
</dbReference>
<evidence type="ECO:0000259" key="3">
    <source>
        <dbReference type="PROSITE" id="PS50240"/>
    </source>
</evidence>
<name>A0A1V6QAX8_9EURO</name>